<organism evidence="1 2">
    <name type="scientific">Rozella allomycis (strain CSF55)</name>
    <dbReference type="NCBI Taxonomy" id="988480"/>
    <lineage>
        <taxon>Eukaryota</taxon>
        <taxon>Fungi</taxon>
        <taxon>Fungi incertae sedis</taxon>
        <taxon>Cryptomycota</taxon>
        <taxon>Cryptomycota incertae sedis</taxon>
        <taxon>Rozella</taxon>
    </lineage>
</organism>
<dbReference type="Proteomes" id="UP000030755">
    <property type="component" value="Unassembled WGS sequence"/>
</dbReference>
<sequence length="80" mass="8788">MSIDPLLICTVLGPFSMNMFDLCNFDWIQPPVLFEASYTSIAALGIYRLIKNALESPDIPPPITAIDGADIANPYNVKMV</sequence>
<dbReference type="EMBL" id="KE560613">
    <property type="protein sequence ID" value="EPZ36257.1"/>
    <property type="molecule type" value="Genomic_DNA"/>
</dbReference>
<reference evidence="1 2" key="1">
    <citation type="journal article" date="2013" name="Curr. Biol.">
        <title>Shared signatures of parasitism and phylogenomics unite Cryptomycota and microsporidia.</title>
        <authorList>
            <person name="James T.Y."/>
            <person name="Pelin A."/>
            <person name="Bonen L."/>
            <person name="Ahrendt S."/>
            <person name="Sain D."/>
            <person name="Corradi N."/>
            <person name="Stajich J.E."/>
        </authorList>
    </citation>
    <scope>NUCLEOTIDE SEQUENCE [LARGE SCALE GENOMIC DNA]</scope>
    <source>
        <strain evidence="1 2">CSF55</strain>
    </source>
</reference>
<proteinExistence type="predicted"/>
<accession>A0A075B4K9</accession>
<dbReference type="HOGENOM" id="CLU_2591118_0_0_1"/>
<dbReference type="AlphaFoldDB" id="A0A075B4K9"/>
<evidence type="ECO:0000313" key="1">
    <source>
        <dbReference type="EMBL" id="EPZ36257.1"/>
    </source>
</evidence>
<gene>
    <name evidence="1" type="ORF">O9G_004239</name>
</gene>
<protein>
    <submittedName>
        <fullName evidence="1">Uncharacterized protein</fullName>
    </submittedName>
</protein>
<name>A0A075B4K9_ROZAC</name>
<keyword evidence="2" id="KW-1185">Reference proteome</keyword>
<evidence type="ECO:0000313" key="2">
    <source>
        <dbReference type="Proteomes" id="UP000030755"/>
    </source>
</evidence>